<dbReference type="AlphaFoldDB" id="A0A2V2LA75"/>
<evidence type="ECO:0000313" key="4">
    <source>
        <dbReference type="Proteomes" id="UP000245680"/>
    </source>
</evidence>
<comment type="caution">
    <text evidence="3">The sequence shown here is derived from an EMBL/GenBank/DDBJ whole genome shotgun (WGS) entry which is preliminary data.</text>
</comment>
<name>A0A2V2LA75_9RHOB</name>
<dbReference type="InterPro" id="IPR001853">
    <property type="entry name" value="DSBA-like_thioredoxin_dom"/>
</dbReference>
<dbReference type="RefSeq" id="WP_109811987.1">
    <property type="nucleotide sequence ID" value="NZ_QGKU01000038.1"/>
</dbReference>
<protein>
    <recommendedName>
        <fullName evidence="2">DSBA-like thioredoxin domain-containing protein</fullName>
    </recommendedName>
</protein>
<evidence type="ECO:0000259" key="2">
    <source>
        <dbReference type="Pfam" id="PF01323"/>
    </source>
</evidence>
<dbReference type="Proteomes" id="UP000245680">
    <property type="component" value="Unassembled WGS sequence"/>
</dbReference>
<dbReference type="OrthoDB" id="9780147at2"/>
<organism evidence="3 4">
    <name type="scientific">Meridianimarinicoccus roseus</name>
    <dbReference type="NCBI Taxonomy" id="2072018"/>
    <lineage>
        <taxon>Bacteria</taxon>
        <taxon>Pseudomonadati</taxon>
        <taxon>Pseudomonadota</taxon>
        <taxon>Alphaproteobacteria</taxon>
        <taxon>Rhodobacterales</taxon>
        <taxon>Paracoccaceae</taxon>
        <taxon>Meridianimarinicoccus</taxon>
    </lineage>
</organism>
<feature type="transmembrane region" description="Helical" evidence="1">
    <location>
        <begin position="21"/>
        <end position="38"/>
    </location>
</feature>
<keyword evidence="1" id="KW-0472">Membrane</keyword>
<keyword evidence="4" id="KW-1185">Reference proteome</keyword>
<dbReference type="SUPFAM" id="SSF52833">
    <property type="entry name" value="Thioredoxin-like"/>
    <property type="match status" value="1"/>
</dbReference>
<keyword evidence="1" id="KW-0812">Transmembrane</keyword>
<proteinExistence type="predicted"/>
<evidence type="ECO:0000313" key="3">
    <source>
        <dbReference type="EMBL" id="PWR02318.1"/>
    </source>
</evidence>
<keyword evidence="1" id="KW-1133">Transmembrane helix</keyword>
<dbReference type="GO" id="GO:0016491">
    <property type="term" value="F:oxidoreductase activity"/>
    <property type="evidence" value="ECO:0007669"/>
    <property type="project" value="InterPro"/>
</dbReference>
<dbReference type="EMBL" id="QGKU01000038">
    <property type="protein sequence ID" value="PWR02318.1"/>
    <property type="molecule type" value="Genomic_DNA"/>
</dbReference>
<dbReference type="InterPro" id="IPR036249">
    <property type="entry name" value="Thioredoxin-like_sf"/>
</dbReference>
<dbReference type="Gene3D" id="3.40.30.10">
    <property type="entry name" value="Glutaredoxin"/>
    <property type="match status" value="1"/>
</dbReference>
<dbReference type="Pfam" id="PF01323">
    <property type="entry name" value="DSBA"/>
    <property type="match status" value="1"/>
</dbReference>
<gene>
    <name evidence="3" type="ORF">DKT77_12260</name>
</gene>
<accession>A0A2V2LA75</accession>
<reference evidence="3 4" key="1">
    <citation type="submission" date="2018-05" db="EMBL/GenBank/DDBJ databases">
        <title>Rhodobacteraceae gen. nov., sp. nov. isolated from sea water.</title>
        <authorList>
            <person name="Ren Y."/>
        </authorList>
    </citation>
    <scope>NUCLEOTIDE SEQUENCE [LARGE SCALE GENOMIC DNA]</scope>
    <source>
        <strain evidence="3 4">TG-679</strain>
    </source>
</reference>
<sequence>MTAPQPSGPAHDAPRKGRRGLLVFGAAALGLLALPRLWQRLAPLPGLEPHPDVQGFTRLPNGAVTGPNPFAGLGEADPDAIAPAAMPAPGPALCAALFRDGIAPGTVPLAFFTDINCPYCRTMERWLPDLAPGSVSMTWHDLPLLGQASRSAARAVAAAALQDKGDAMRARLHRARLQPDPAYIAQLADGLGIDGPELLAAMDSPPVTARVAQSLGLARGFGIPGTPALVIGGTLAVGQRPEPEVARMVDAAARDDIPCA</sequence>
<feature type="domain" description="DSBA-like thioredoxin" evidence="2">
    <location>
        <begin position="110"/>
        <end position="244"/>
    </location>
</feature>
<evidence type="ECO:0000256" key="1">
    <source>
        <dbReference type="SAM" id="Phobius"/>
    </source>
</evidence>